<dbReference type="InterPro" id="IPR015424">
    <property type="entry name" value="PyrdxlP-dep_Trfase"/>
</dbReference>
<dbReference type="PANTHER" id="PTHR48097">
    <property type="entry name" value="L-THREONINE ALDOLASE-RELATED"/>
    <property type="match status" value="1"/>
</dbReference>
<evidence type="ECO:0000256" key="1">
    <source>
        <dbReference type="ARBA" id="ARBA00001933"/>
    </source>
</evidence>
<sequence length="347" mass="36604">MYYASDNAGPAHPKVMQALMRANEGYALPYGKDDAAARVAGRLREIFEAPDAAVHLVATGTAANSLALACMCRPWETVFCADLAHAEEDECGAPEFFTGGAKLTLVETAEGKITPESLEVALARRPRGSVHGVQPGPLTLTNLTERGTLYTPGEVAALAAMAHAGGSAVHLDGARIANALVAAGCSPAEMTWKAGVDAVSFGGTKNGLLGVEAVILFDPDLSWEFELRRKRGAHLFSKHRFLSAQMEAYLHEGLWLEMAAAANAAAAELAHALRRVPGVALLHEPAGNMIHAQWPRAAHRRLTEAGARYYPAGPLEGDGAAPLAARLVCDWSSRAADREAFIALLAG</sequence>
<dbReference type="PANTHER" id="PTHR48097:SF5">
    <property type="entry name" value="LOW SPECIFICITY L-THREONINE ALDOLASE"/>
    <property type="match status" value="1"/>
</dbReference>
<dbReference type="EMBL" id="APKE01000022">
    <property type="protein sequence ID" value="KAF0675782.1"/>
    <property type="molecule type" value="Genomic_DNA"/>
</dbReference>
<dbReference type="RefSeq" id="WP_159965429.1">
    <property type="nucleotide sequence ID" value="NZ_APKE01000022.1"/>
</dbReference>
<feature type="domain" description="Aromatic amino acid beta-eliminating lyase/threonine aldolase" evidence="5">
    <location>
        <begin position="4"/>
        <end position="282"/>
    </location>
</feature>
<dbReference type="Proteomes" id="UP000698242">
    <property type="component" value="Unassembled WGS sequence"/>
</dbReference>
<proteinExistence type="inferred from homology"/>
<dbReference type="InterPro" id="IPR015422">
    <property type="entry name" value="PyrdxlP-dep_Trfase_small"/>
</dbReference>
<evidence type="ECO:0000313" key="7">
    <source>
        <dbReference type="Proteomes" id="UP000698242"/>
    </source>
</evidence>
<dbReference type="OrthoDB" id="9774495at2"/>
<evidence type="ECO:0000256" key="3">
    <source>
        <dbReference type="ARBA" id="ARBA00011881"/>
    </source>
</evidence>
<organism evidence="6 7">
    <name type="scientific">Profundibacterium mesophilum KAUST100406-0324</name>
    <dbReference type="NCBI Taxonomy" id="1037889"/>
    <lineage>
        <taxon>Bacteria</taxon>
        <taxon>Pseudomonadati</taxon>
        <taxon>Pseudomonadota</taxon>
        <taxon>Alphaproteobacteria</taxon>
        <taxon>Rhodobacterales</taxon>
        <taxon>Roseobacteraceae</taxon>
        <taxon>Profundibacterium</taxon>
    </lineage>
</organism>
<evidence type="ECO:0000313" key="6">
    <source>
        <dbReference type="EMBL" id="KAF0675782.1"/>
    </source>
</evidence>
<dbReference type="InterPro" id="IPR015421">
    <property type="entry name" value="PyrdxlP-dep_Trfase_major"/>
</dbReference>
<comment type="cofactor">
    <cofactor evidence="1">
        <name>pyridoxal 5'-phosphate</name>
        <dbReference type="ChEBI" id="CHEBI:597326"/>
    </cofactor>
</comment>
<evidence type="ECO:0000256" key="4">
    <source>
        <dbReference type="ARBA" id="ARBA00022898"/>
    </source>
</evidence>
<dbReference type="SUPFAM" id="SSF53383">
    <property type="entry name" value="PLP-dependent transferases"/>
    <property type="match status" value="1"/>
</dbReference>
<gene>
    <name evidence="6" type="ORF">PMES_01868</name>
</gene>
<keyword evidence="4" id="KW-0663">Pyridoxal phosphate</keyword>
<dbReference type="EC" id="4.1.2.5" evidence="6"/>
<dbReference type="Gene3D" id="3.90.1150.10">
    <property type="entry name" value="Aspartate Aminotransferase, domain 1"/>
    <property type="match status" value="1"/>
</dbReference>
<dbReference type="GO" id="GO:0006520">
    <property type="term" value="P:amino acid metabolic process"/>
    <property type="evidence" value="ECO:0007669"/>
    <property type="project" value="InterPro"/>
</dbReference>
<dbReference type="AlphaFoldDB" id="A0A921NQZ5"/>
<accession>A0A921NQZ5</accession>
<dbReference type="InterPro" id="IPR001597">
    <property type="entry name" value="ArAA_b-elim_lyase/Thr_aldolase"/>
</dbReference>
<reference evidence="6" key="1">
    <citation type="submission" date="2013-03" db="EMBL/GenBank/DDBJ databases">
        <title>Genome Sequence of the Profundibacterium mesophilum strain KAUST100406-0324T from Red Sea, a novel genus in the family Rhodobacteraceae.</title>
        <authorList>
            <person name="Essack M."/>
            <person name="Alam I."/>
            <person name="Lafi F."/>
            <person name="Alawi W."/>
            <person name="Kamanu F."/>
            <person name="Al-Suwailem A."/>
            <person name="Lee O.O."/>
            <person name="Xu Y."/>
            <person name="Bajic V."/>
            <person name="Qian P.-Y."/>
            <person name="Archer J."/>
        </authorList>
    </citation>
    <scope>NUCLEOTIDE SEQUENCE</scope>
    <source>
        <strain evidence="6">KAUST100406-0324</strain>
    </source>
</reference>
<comment type="similarity">
    <text evidence="2">Belongs to the threonine aldolase family.</text>
</comment>
<keyword evidence="7" id="KW-1185">Reference proteome</keyword>
<evidence type="ECO:0000259" key="5">
    <source>
        <dbReference type="Pfam" id="PF01212"/>
    </source>
</evidence>
<comment type="subunit">
    <text evidence="3">Homotetramer.</text>
</comment>
<evidence type="ECO:0000256" key="2">
    <source>
        <dbReference type="ARBA" id="ARBA00006966"/>
    </source>
</evidence>
<protein>
    <submittedName>
        <fullName evidence="6">Threonine aldolase</fullName>
        <ecNumber evidence="6">4.1.2.5</ecNumber>
    </submittedName>
</protein>
<comment type="caution">
    <text evidence="6">The sequence shown here is derived from an EMBL/GenBank/DDBJ whole genome shotgun (WGS) entry which is preliminary data.</text>
</comment>
<dbReference type="Gene3D" id="3.40.640.10">
    <property type="entry name" value="Type I PLP-dependent aspartate aminotransferase-like (Major domain)"/>
    <property type="match status" value="1"/>
</dbReference>
<dbReference type="GO" id="GO:0004793">
    <property type="term" value="F:threonine aldolase activity"/>
    <property type="evidence" value="ECO:0007669"/>
    <property type="project" value="UniProtKB-EC"/>
</dbReference>
<keyword evidence="6" id="KW-0456">Lyase</keyword>
<name>A0A921NQZ5_9RHOB</name>
<dbReference type="Pfam" id="PF01212">
    <property type="entry name" value="Beta_elim_lyase"/>
    <property type="match status" value="1"/>
</dbReference>